<keyword evidence="3" id="KW-1185">Reference proteome</keyword>
<evidence type="ECO:0000256" key="1">
    <source>
        <dbReference type="SAM" id="MobiDB-lite"/>
    </source>
</evidence>
<feature type="region of interest" description="Disordered" evidence="1">
    <location>
        <begin position="37"/>
        <end position="72"/>
    </location>
</feature>
<proteinExistence type="predicted"/>
<gene>
    <name evidence="2" type="ORF">ROR02_19710</name>
</gene>
<name>A0A512H8V5_9PROT</name>
<dbReference type="Proteomes" id="UP000321567">
    <property type="component" value="Unassembled WGS sequence"/>
</dbReference>
<sequence length="72" mass="7863">MRAGKQTRPRGGAHGVFIPWGRVYSLFGSVTRISVKQGARSGAGREKGRGDGRRAVRIRRERGRQGGAGKRM</sequence>
<dbReference type="EMBL" id="BJZO01000050">
    <property type="protein sequence ID" value="GEO81840.1"/>
    <property type="molecule type" value="Genomic_DNA"/>
</dbReference>
<reference evidence="2 3" key="1">
    <citation type="submission" date="2019-07" db="EMBL/GenBank/DDBJ databases">
        <title>Whole genome shotgun sequence of Rhodospirillum oryzae NBRC 107573.</title>
        <authorList>
            <person name="Hosoyama A."/>
            <person name="Uohara A."/>
            <person name="Ohji S."/>
            <person name="Ichikawa N."/>
        </authorList>
    </citation>
    <scope>NUCLEOTIDE SEQUENCE [LARGE SCALE GENOMIC DNA]</scope>
    <source>
        <strain evidence="2 3">NBRC 107573</strain>
    </source>
</reference>
<evidence type="ECO:0000313" key="2">
    <source>
        <dbReference type="EMBL" id="GEO81840.1"/>
    </source>
</evidence>
<protein>
    <submittedName>
        <fullName evidence="2">Uncharacterized protein</fullName>
    </submittedName>
</protein>
<feature type="compositionally biased region" description="Basic and acidic residues" evidence="1">
    <location>
        <begin position="43"/>
        <end position="54"/>
    </location>
</feature>
<accession>A0A512H8V5</accession>
<dbReference type="AlphaFoldDB" id="A0A512H8V5"/>
<evidence type="ECO:0000313" key="3">
    <source>
        <dbReference type="Proteomes" id="UP000321567"/>
    </source>
</evidence>
<organism evidence="2 3">
    <name type="scientific">Pararhodospirillum oryzae</name>
    <dbReference type="NCBI Taxonomy" id="478448"/>
    <lineage>
        <taxon>Bacteria</taxon>
        <taxon>Pseudomonadati</taxon>
        <taxon>Pseudomonadota</taxon>
        <taxon>Alphaproteobacteria</taxon>
        <taxon>Rhodospirillales</taxon>
        <taxon>Rhodospirillaceae</taxon>
        <taxon>Pararhodospirillum</taxon>
    </lineage>
</organism>
<comment type="caution">
    <text evidence="2">The sequence shown here is derived from an EMBL/GenBank/DDBJ whole genome shotgun (WGS) entry which is preliminary data.</text>
</comment>